<dbReference type="InterPro" id="IPR029063">
    <property type="entry name" value="SAM-dependent_MTases_sf"/>
</dbReference>
<keyword evidence="1" id="KW-0489">Methyltransferase</keyword>
<dbReference type="Pfam" id="PF13489">
    <property type="entry name" value="Methyltransf_23"/>
    <property type="match status" value="1"/>
</dbReference>
<evidence type="ECO:0000313" key="1">
    <source>
        <dbReference type="EMBL" id="HGZ43924.1"/>
    </source>
</evidence>
<proteinExistence type="predicted"/>
<dbReference type="AlphaFoldDB" id="A0A832I5F2"/>
<reference evidence="1" key="1">
    <citation type="journal article" date="2020" name="mSystems">
        <title>Genome- and Community-Level Interaction Insights into Carbon Utilization and Element Cycling Functions of Hydrothermarchaeota in Hydrothermal Sediment.</title>
        <authorList>
            <person name="Zhou Z."/>
            <person name="Liu Y."/>
            <person name="Xu W."/>
            <person name="Pan J."/>
            <person name="Luo Z.H."/>
            <person name="Li M."/>
        </authorList>
    </citation>
    <scope>NUCLEOTIDE SEQUENCE [LARGE SCALE GENOMIC DNA]</scope>
    <source>
        <strain evidence="1">SpSt-381</strain>
    </source>
</reference>
<dbReference type="Gene3D" id="3.40.50.150">
    <property type="entry name" value="Vaccinia Virus protein VP39"/>
    <property type="match status" value="1"/>
</dbReference>
<accession>A0A832I5F2</accession>
<sequence length="201" mass="22881">MSLRLHVGCGTVYLDGYVNLDVEVPGYSYLASERPDLADLNRTTVDRYYKHEESRATLEKGPGRPQYCVVDRYATVDALPFDPGTVDEIRAVQVLEHVPAPEVPKVLAHWHALLRPGGVCHVDVPDFEETARQLLAQPDELSKDWYYRLVYGSQKNAYAFHRSGYSPARLERLLREAGFREVRHVPNTLHFYPVCIAEGIK</sequence>
<dbReference type="SUPFAM" id="SSF53335">
    <property type="entry name" value="S-adenosyl-L-methionine-dependent methyltransferases"/>
    <property type="match status" value="1"/>
</dbReference>
<dbReference type="EMBL" id="DSQF01000022">
    <property type="protein sequence ID" value="HGZ43924.1"/>
    <property type="molecule type" value="Genomic_DNA"/>
</dbReference>
<dbReference type="GO" id="GO:0032259">
    <property type="term" value="P:methylation"/>
    <property type="evidence" value="ECO:0007669"/>
    <property type="project" value="UniProtKB-KW"/>
</dbReference>
<organism evidence="1">
    <name type="scientific">Eiseniibacteriota bacterium</name>
    <dbReference type="NCBI Taxonomy" id="2212470"/>
    <lineage>
        <taxon>Bacteria</taxon>
        <taxon>Candidatus Eiseniibacteriota</taxon>
    </lineage>
</organism>
<dbReference type="GO" id="GO:0008168">
    <property type="term" value="F:methyltransferase activity"/>
    <property type="evidence" value="ECO:0007669"/>
    <property type="project" value="UniProtKB-KW"/>
</dbReference>
<gene>
    <name evidence="1" type="ORF">ENR23_10985</name>
</gene>
<protein>
    <submittedName>
        <fullName evidence="1">Methyltransferase domain-containing protein</fullName>
    </submittedName>
</protein>
<name>A0A832I5F2_UNCEI</name>
<comment type="caution">
    <text evidence="1">The sequence shown here is derived from an EMBL/GenBank/DDBJ whole genome shotgun (WGS) entry which is preliminary data.</text>
</comment>
<keyword evidence="1" id="KW-0808">Transferase</keyword>